<evidence type="ECO:0000256" key="1">
    <source>
        <dbReference type="SAM" id="Phobius"/>
    </source>
</evidence>
<dbReference type="AlphaFoldDB" id="A0AAW8U799"/>
<dbReference type="Proteomes" id="UP001268577">
    <property type="component" value="Unassembled WGS sequence"/>
</dbReference>
<dbReference type="Pfam" id="PF12822">
    <property type="entry name" value="ECF_trnsprt"/>
    <property type="match status" value="1"/>
</dbReference>
<feature type="transmembrane region" description="Helical" evidence="1">
    <location>
        <begin position="153"/>
        <end position="174"/>
    </location>
</feature>
<sequence>MTKNKKIAMNLLLVVGVPLLILLGIYLFNDRKYNIISILVAIVACIPGFYKYEKRDSNMLLIVVIAVLSAISIIGRVAFGLIPFFKPVSAVVILSGIYLGKEEGFLIGALSAIGSNIFFGQGPWTPFQMFTWGMIGFISGLPWISKKCKENKLYLSLLGAFSGIIFTMIMDLWSTLNFQDVSLERYGLLLIKAAPITLIYIVSNIIFLLVLQEPIGKMLERIDQKYGIKEMGK</sequence>
<proteinExistence type="predicted"/>
<feature type="transmembrane region" description="Helical" evidence="1">
    <location>
        <begin position="7"/>
        <end position="27"/>
    </location>
</feature>
<dbReference type="GO" id="GO:0022857">
    <property type="term" value="F:transmembrane transporter activity"/>
    <property type="evidence" value="ECO:0007669"/>
    <property type="project" value="InterPro"/>
</dbReference>
<protein>
    <submittedName>
        <fullName evidence="2">ECF transporter S component</fullName>
    </submittedName>
</protein>
<feature type="transmembrane region" description="Helical" evidence="1">
    <location>
        <begin position="33"/>
        <end position="50"/>
    </location>
</feature>
<dbReference type="RefSeq" id="WP_311875217.1">
    <property type="nucleotide sequence ID" value="NZ_JARQBZ010000015.1"/>
</dbReference>
<keyword evidence="1" id="KW-0472">Membrane</keyword>
<reference evidence="2" key="1">
    <citation type="submission" date="2023-03" db="EMBL/GenBank/DDBJ databases">
        <authorList>
            <person name="Shen W."/>
            <person name="Cai J."/>
        </authorList>
    </citation>
    <scope>NUCLEOTIDE SEQUENCE</scope>
    <source>
        <strain evidence="2">P96-3</strain>
    </source>
</reference>
<organism evidence="2 3">
    <name type="scientific">Vagococcus carniphilus</name>
    <dbReference type="NCBI Taxonomy" id="218144"/>
    <lineage>
        <taxon>Bacteria</taxon>
        <taxon>Bacillati</taxon>
        <taxon>Bacillota</taxon>
        <taxon>Bacilli</taxon>
        <taxon>Lactobacillales</taxon>
        <taxon>Enterococcaceae</taxon>
        <taxon>Vagococcus</taxon>
    </lineage>
</organism>
<name>A0AAW8U799_9ENTE</name>
<feature type="transmembrane region" description="Helical" evidence="1">
    <location>
        <begin position="57"/>
        <end position="75"/>
    </location>
</feature>
<evidence type="ECO:0000313" key="2">
    <source>
        <dbReference type="EMBL" id="MDT2834187.1"/>
    </source>
</evidence>
<dbReference type="InterPro" id="IPR024529">
    <property type="entry name" value="ECF_trnsprt_substrate-spec"/>
</dbReference>
<dbReference type="Gene3D" id="1.10.1760.20">
    <property type="match status" value="1"/>
</dbReference>
<keyword evidence="1" id="KW-1133">Transmembrane helix</keyword>
<comment type="caution">
    <text evidence="2">The sequence shown here is derived from an EMBL/GenBank/DDBJ whole genome shotgun (WGS) entry which is preliminary data.</text>
</comment>
<evidence type="ECO:0000313" key="3">
    <source>
        <dbReference type="Proteomes" id="UP001268577"/>
    </source>
</evidence>
<keyword evidence="1" id="KW-0812">Transmembrane</keyword>
<accession>A0AAW8U799</accession>
<feature type="transmembrane region" description="Helical" evidence="1">
    <location>
        <begin position="127"/>
        <end position="144"/>
    </location>
</feature>
<dbReference type="EMBL" id="JARQBZ010000015">
    <property type="protein sequence ID" value="MDT2834187.1"/>
    <property type="molecule type" value="Genomic_DNA"/>
</dbReference>
<feature type="transmembrane region" description="Helical" evidence="1">
    <location>
        <begin position="186"/>
        <end position="211"/>
    </location>
</feature>
<gene>
    <name evidence="2" type="ORF">P7H70_08955</name>
</gene>